<protein>
    <submittedName>
        <fullName evidence="2">CoA-transferase</fullName>
    </submittedName>
</protein>
<gene>
    <name evidence="2" type="ORF">LZ495_14180</name>
</gene>
<dbReference type="EMBL" id="JAKFHA010000006">
    <property type="protein sequence ID" value="MCF2528359.1"/>
    <property type="molecule type" value="Genomic_DNA"/>
</dbReference>
<dbReference type="AlphaFoldDB" id="A0AA41U3S5"/>
<dbReference type="RefSeq" id="WP_235052518.1">
    <property type="nucleotide sequence ID" value="NZ_JAKFHA010000006.1"/>
</dbReference>
<comment type="similarity">
    <text evidence="1">Belongs to the 3-oxoacid CoA-transferase subunit B family.</text>
</comment>
<dbReference type="GO" id="GO:0008410">
    <property type="term" value="F:CoA-transferase activity"/>
    <property type="evidence" value="ECO:0007669"/>
    <property type="project" value="InterPro"/>
</dbReference>
<keyword evidence="3" id="KW-1185">Reference proteome</keyword>
<dbReference type="Gene3D" id="3.40.1080.10">
    <property type="entry name" value="Glutaconate Coenzyme A-transferase"/>
    <property type="match status" value="1"/>
</dbReference>
<reference evidence="2" key="1">
    <citation type="submission" date="2022-01" db="EMBL/GenBank/DDBJ databases">
        <title>Genome-Based Taxonomic Classification of the Phylum Actinobacteria.</title>
        <authorList>
            <person name="Gao Y."/>
        </authorList>
    </citation>
    <scope>NUCLEOTIDE SEQUENCE</scope>
    <source>
        <strain evidence="2">KLBMP 8922</strain>
    </source>
</reference>
<evidence type="ECO:0000256" key="1">
    <source>
        <dbReference type="ARBA" id="ARBA00007047"/>
    </source>
</evidence>
<dbReference type="SMART" id="SM00882">
    <property type="entry name" value="CoA_trans"/>
    <property type="match status" value="1"/>
</dbReference>
<dbReference type="SUPFAM" id="SSF100950">
    <property type="entry name" value="NagB/RpiA/CoA transferase-like"/>
    <property type="match status" value="1"/>
</dbReference>
<comment type="caution">
    <text evidence="2">The sequence shown here is derived from an EMBL/GenBank/DDBJ whole genome shotgun (WGS) entry which is preliminary data.</text>
</comment>
<dbReference type="InterPro" id="IPR037171">
    <property type="entry name" value="NagB/RpiA_transferase-like"/>
</dbReference>
<sequence length="262" mass="28174">MSTATDTSTEVTRADICVVAVAECFRGDGEIIGSPMGTVPTIGARLARATFEPDLVLSNGESLFFEGTHRLGARPDEFAAVGWIPYRQVLDVLASGRRHVMMGPVQIDAHGNANISAIGDWAKPKRQVLGSRGGPGNTINHTTSYWIPKHSARVLTAAVDMVSCIGYDRAAQVGKAARFHEVRRVVTNLGVLDFESVNGAPATMRIASVHPGATVDEIVANTGFELIVPADVPETRLPSDEELRLIREVLDPRGMRLREVPA</sequence>
<dbReference type="PANTHER" id="PTHR43293">
    <property type="entry name" value="ACETATE COA-TRANSFERASE YDIF"/>
    <property type="match status" value="1"/>
</dbReference>
<organism evidence="2 3">
    <name type="scientific">Yinghuangia soli</name>
    <dbReference type="NCBI Taxonomy" id="2908204"/>
    <lineage>
        <taxon>Bacteria</taxon>
        <taxon>Bacillati</taxon>
        <taxon>Actinomycetota</taxon>
        <taxon>Actinomycetes</taxon>
        <taxon>Kitasatosporales</taxon>
        <taxon>Streptomycetaceae</taxon>
        <taxon>Yinghuangia</taxon>
    </lineage>
</organism>
<dbReference type="Proteomes" id="UP001165378">
    <property type="component" value="Unassembled WGS sequence"/>
</dbReference>
<proteinExistence type="inferred from homology"/>
<dbReference type="PANTHER" id="PTHR43293:SF3">
    <property type="entry name" value="CHOLESTEROL RING-CLEAVING HYDROLASE IPDB SUBUNIT"/>
    <property type="match status" value="1"/>
</dbReference>
<dbReference type="InterPro" id="IPR004165">
    <property type="entry name" value="CoA_trans_fam_I"/>
</dbReference>
<accession>A0AA41U3S5</accession>
<evidence type="ECO:0000313" key="2">
    <source>
        <dbReference type="EMBL" id="MCF2528359.1"/>
    </source>
</evidence>
<evidence type="ECO:0000313" key="3">
    <source>
        <dbReference type="Proteomes" id="UP001165378"/>
    </source>
</evidence>
<name>A0AA41U3S5_9ACTN</name>